<dbReference type="PROSITE" id="PS00061">
    <property type="entry name" value="ADH_SHORT"/>
    <property type="match status" value="1"/>
</dbReference>
<keyword evidence="4" id="KW-0444">Lipid biosynthesis</keyword>
<dbReference type="NCBIfam" id="NF009466">
    <property type="entry name" value="PRK12826.1-2"/>
    <property type="match status" value="1"/>
</dbReference>
<evidence type="ECO:0000256" key="5">
    <source>
        <dbReference type="ARBA" id="ARBA00022553"/>
    </source>
</evidence>
<evidence type="ECO:0000256" key="21">
    <source>
        <dbReference type="ARBA" id="ARBA00049559"/>
    </source>
</evidence>
<evidence type="ECO:0000256" key="1">
    <source>
        <dbReference type="ARBA" id="ARBA00004275"/>
    </source>
</evidence>
<comment type="pathway">
    <text evidence="2">Lipid metabolism.</text>
</comment>
<comment type="caution">
    <text evidence="22">The sequence shown here is derived from an EMBL/GenBank/DDBJ whole genome shotgun (WGS) entry which is preliminary data.</text>
</comment>
<evidence type="ECO:0000256" key="14">
    <source>
        <dbReference type="ARBA" id="ARBA00038849"/>
    </source>
</evidence>
<evidence type="ECO:0000256" key="10">
    <source>
        <dbReference type="ARBA" id="ARBA00023140"/>
    </source>
</evidence>
<evidence type="ECO:0000256" key="12">
    <source>
        <dbReference type="ARBA" id="ARBA00037124"/>
    </source>
</evidence>
<comment type="catalytic activity">
    <reaction evidence="21">
        <text>(2E)-octenoyl-CoA + NADPH + H(+) = octanoyl-CoA + NADP(+)</text>
        <dbReference type="Rhea" id="RHEA:44952"/>
        <dbReference type="ChEBI" id="CHEBI:15378"/>
        <dbReference type="ChEBI" id="CHEBI:57386"/>
        <dbReference type="ChEBI" id="CHEBI:57783"/>
        <dbReference type="ChEBI" id="CHEBI:58349"/>
        <dbReference type="ChEBI" id="CHEBI:62242"/>
    </reaction>
    <physiologicalReaction direction="left-to-right" evidence="21">
        <dbReference type="Rhea" id="RHEA:44953"/>
    </physiologicalReaction>
</comment>
<dbReference type="FunFam" id="3.40.50.720:FF:000084">
    <property type="entry name" value="Short-chain dehydrogenase reductase"/>
    <property type="match status" value="1"/>
</dbReference>
<evidence type="ECO:0000256" key="3">
    <source>
        <dbReference type="ARBA" id="ARBA00006484"/>
    </source>
</evidence>
<reference evidence="22 23" key="1">
    <citation type="journal article" date="2017" name="ISME J.">
        <title>Energy and carbon metabolisms in a deep terrestrial subsurface fluid microbial community.</title>
        <authorList>
            <person name="Momper L."/>
            <person name="Jungbluth S.P."/>
            <person name="Lee M.D."/>
            <person name="Amend J.P."/>
        </authorList>
    </citation>
    <scope>NUCLEOTIDE SEQUENCE [LARGE SCALE GENOMIC DNA]</scope>
    <source>
        <strain evidence="22">SURF_5</strain>
    </source>
</reference>
<comment type="catalytic activity">
    <reaction evidence="18">
        <text>(2E)-hexenoyl-CoA + NADPH + H(+) = hexanoyl-CoA + NADP(+)</text>
        <dbReference type="Rhea" id="RHEA:44956"/>
        <dbReference type="ChEBI" id="CHEBI:15378"/>
        <dbReference type="ChEBI" id="CHEBI:57783"/>
        <dbReference type="ChEBI" id="CHEBI:58349"/>
        <dbReference type="ChEBI" id="CHEBI:62077"/>
        <dbReference type="ChEBI" id="CHEBI:62620"/>
    </reaction>
    <physiologicalReaction direction="left-to-right" evidence="18">
        <dbReference type="Rhea" id="RHEA:44957"/>
    </physiologicalReaction>
</comment>
<dbReference type="InterPro" id="IPR052388">
    <property type="entry name" value="Peroxisomal_t2-enoyl-CoA_red"/>
</dbReference>
<evidence type="ECO:0000256" key="13">
    <source>
        <dbReference type="ARBA" id="ARBA00038622"/>
    </source>
</evidence>
<evidence type="ECO:0000256" key="15">
    <source>
        <dbReference type="ARBA" id="ARBA00041063"/>
    </source>
</evidence>
<keyword evidence="9" id="KW-0443">Lipid metabolism</keyword>
<dbReference type="EC" id="1.3.1.38" evidence="14"/>
<name>A0A3A4NPY4_ABYX5</name>
<comment type="catalytic activity">
    <reaction evidence="17">
        <text>(2E)-tetradecenoyl-CoA + NADPH + H(+) = tetradecanoyl-CoA + NADP(+)</text>
        <dbReference type="Rhea" id="RHEA:44968"/>
        <dbReference type="ChEBI" id="CHEBI:15378"/>
        <dbReference type="ChEBI" id="CHEBI:57385"/>
        <dbReference type="ChEBI" id="CHEBI:57783"/>
        <dbReference type="ChEBI" id="CHEBI:58349"/>
        <dbReference type="ChEBI" id="CHEBI:61405"/>
    </reaction>
    <physiologicalReaction direction="left-to-right" evidence="17">
        <dbReference type="Rhea" id="RHEA:44969"/>
    </physiologicalReaction>
</comment>
<gene>
    <name evidence="22" type="ORF">C4520_11305</name>
</gene>
<keyword evidence="7" id="KW-0521">NADP</keyword>
<organism evidence="22 23">
    <name type="scientific">Abyssobacteria bacterium (strain SURF_5)</name>
    <dbReference type="NCBI Taxonomy" id="2093360"/>
    <lineage>
        <taxon>Bacteria</taxon>
        <taxon>Pseudomonadati</taxon>
        <taxon>Candidatus Hydrogenedentota</taxon>
        <taxon>Candidatus Abyssobacteria</taxon>
    </lineage>
</organism>
<evidence type="ECO:0000256" key="9">
    <source>
        <dbReference type="ARBA" id="ARBA00023098"/>
    </source>
</evidence>
<protein>
    <recommendedName>
        <fullName evidence="15">Peroxisomal trans-2-enoyl-CoA reductase</fullName>
        <ecNumber evidence="14">1.3.1.38</ecNumber>
    </recommendedName>
</protein>
<dbReference type="AlphaFoldDB" id="A0A3A4NPY4"/>
<keyword evidence="5" id="KW-0597">Phosphoprotein</keyword>
<evidence type="ECO:0000256" key="8">
    <source>
        <dbReference type="ARBA" id="ARBA00023002"/>
    </source>
</evidence>
<evidence type="ECO:0000256" key="11">
    <source>
        <dbReference type="ARBA" id="ARBA00023160"/>
    </source>
</evidence>
<dbReference type="Gene3D" id="3.40.50.720">
    <property type="entry name" value="NAD(P)-binding Rossmann-like Domain"/>
    <property type="match status" value="1"/>
</dbReference>
<dbReference type="PANTHER" id="PTHR24317">
    <property type="entry name" value="PEROXISOMAL TRANS-2-ENOYL-COA REDUCTASE"/>
    <property type="match status" value="1"/>
</dbReference>
<dbReference type="PRINTS" id="PR00081">
    <property type="entry name" value="GDHRDH"/>
</dbReference>
<comment type="similarity">
    <text evidence="3">Belongs to the short-chain dehydrogenases/reductases (SDR) family.</text>
</comment>
<evidence type="ECO:0000256" key="17">
    <source>
        <dbReference type="ARBA" id="ARBA00048686"/>
    </source>
</evidence>
<accession>A0A3A4NPY4</accession>
<dbReference type="InterPro" id="IPR002347">
    <property type="entry name" value="SDR_fam"/>
</dbReference>
<evidence type="ECO:0000313" key="23">
    <source>
        <dbReference type="Proteomes" id="UP000265882"/>
    </source>
</evidence>
<sequence>MKNNPFSVEGRVAIVTGGGTGIGRAISEALALSGANVVICSRKAEHLRDTAKKIEELGRKSLALTCDVRKEEEVRNVVEQTVKKFGKLDILVNNAGASFVCPIEDVSLNGWNAIFGINSTGVFLFSKVACQEMKKQNRGVIVNIASIAGRDGAPMMAPYGAAKAAVINLTRALAVEFAQYNIRVNCIAPGMIITEAVQQQMGITPESTQEHFQSLPLKRWGNPEEIAWPAVFLASDASSYMTGEMISVDGGPRAFEGV</sequence>
<evidence type="ECO:0000256" key="16">
    <source>
        <dbReference type="ARBA" id="ARBA00047570"/>
    </source>
</evidence>
<dbReference type="Pfam" id="PF13561">
    <property type="entry name" value="adh_short_C2"/>
    <property type="match status" value="1"/>
</dbReference>
<dbReference type="NCBIfam" id="NF005559">
    <property type="entry name" value="PRK07231.1"/>
    <property type="match status" value="1"/>
</dbReference>
<dbReference type="GO" id="GO:0006633">
    <property type="term" value="P:fatty acid biosynthetic process"/>
    <property type="evidence" value="ECO:0007669"/>
    <property type="project" value="UniProtKB-KW"/>
</dbReference>
<evidence type="ECO:0000256" key="18">
    <source>
        <dbReference type="ARBA" id="ARBA00049108"/>
    </source>
</evidence>
<comment type="function">
    <text evidence="12">Participates in chain elongation of fatty acids. Catalyzes the reduction of trans-2-enoyl-CoAs of varying chain lengths from 6:1 to 16:1, having maximum activity with 10:1 CoA. Has no 2,4-dienoyl-CoA reductase activity.</text>
</comment>
<keyword evidence="8 22" id="KW-0560">Oxidoreductase</keyword>
<evidence type="ECO:0000256" key="19">
    <source>
        <dbReference type="ARBA" id="ARBA00049251"/>
    </source>
</evidence>
<comment type="catalytic activity">
    <reaction evidence="16">
        <text>(2E)-dodecenoyl-CoA + NADPH + H(+) = dodecanoyl-CoA + NADP(+)</text>
        <dbReference type="Rhea" id="RHEA:44964"/>
        <dbReference type="ChEBI" id="CHEBI:15378"/>
        <dbReference type="ChEBI" id="CHEBI:57330"/>
        <dbReference type="ChEBI" id="CHEBI:57375"/>
        <dbReference type="ChEBI" id="CHEBI:57783"/>
        <dbReference type="ChEBI" id="CHEBI:58349"/>
    </reaction>
    <physiologicalReaction direction="left-to-right" evidence="16">
        <dbReference type="Rhea" id="RHEA:44965"/>
    </physiologicalReaction>
</comment>
<dbReference type="InterPro" id="IPR020904">
    <property type="entry name" value="Sc_DH/Rdtase_CS"/>
</dbReference>
<evidence type="ECO:0000256" key="20">
    <source>
        <dbReference type="ARBA" id="ARBA00049386"/>
    </source>
</evidence>
<comment type="subunit">
    <text evidence="13">Interacts with PEX5, probably required to target it into peroxisomes.</text>
</comment>
<dbReference type="PANTHER" id="PTHR24317:SF7">
    <property type="entry name" value="PEROXISOMAL TRANS-2-ENOYL-COA REDUCTASE"/>
    <property type="match status" value="1"/>
</dbReference>
<keyword evidence="6" id="KW-0276">Fatty acid metabolism</keyword>
<dbReference type="SUPFAM" id="SSF51735">
    <property type="entry name" value="NAD(P)-binding Rossmann-fold domains"/>
    <property type="match status" value="1"/>
</dbReference>
<comment type="subcellular location">
    <subcellularLocation>
        <location evidence="1">Peroxisome</location>
    </subcellularLocation>
</comment>
<comment type="catalytic activity">
    <reaction evidence="19">
        <text>a (2E)-enoyl-CoA + NADPH + H(+) = a 2,3-saturated acyl-CoA + NADP(+)</text>
        <dbReference type="Rhea" id="RHEA:33763"/>
        <dbReference type="ChEBI" id="CHEBI:15378"/>
        <dbReference type="ChEBI" id="CHEBI:57783"/>
        <dbReference type="ChEBI" id="CHEBI:58349"/>
        <dbReference type="ChEBI" id="CHEBI:58856"/>
        <dbReference type="ChEBI" id="CHEBI:65111"/>
        <dbReference type="EC" id="1.3.1.38"/>
    </reaction>
    <physiologicalReaction direction="left-to-right" evidence="19">
        <dbReference type="Rhea" id="RHEA:33764"/>
    </physiologicalReaction>
</comment>
<dbReference type="GO" id="GO:0019166">
    <property type="term" value="F:trans-2-enoyl-CoA reductase (NADPH) activity"/>
    <property type="evidence" value="ECO:0007669"/>
    <property type="project" value="UniProtKB-EC"/>
</dbReference>
<evidence type="ECO:0000256" key="7">
    <source>
        <dbReference type="ARBA" id="ARBA00022857"/>
    </source>
</evidence>
<dbReference type="InterPro" id="IPR036291">
    <property type="entry name" value="NAD(P)-bd_dom_sf"/>
</dbReference>
<dbReference type="EMBL" id="QZKU01000076">
    <property type="protein sequence ID" value="RJP20545.1"/>
    <property type="molecule type" value="Genomic_DNA"/>
</dbReference>
<dbReference type="Proteomes" id="UP000265882">
    <property type="component" value="Unassembled WGS sequence"/>
</dbReference>
<keyword evidence="11" id="KW-0275">Fatty acid biosynthesis</keyword>
<evidence type="ECO:0000256" key="6">
    <source>
        <dbReference type="ARBA" id="ARBA00022832"/>
    </source>
</evidence>
<comment type="catalytic activity">
    <reaction evidence="20">
        <text>(2E)-decenoyl-CoA + NADPH + H(+) = decanoyl-CoA + NADP(+)</text>
        <dbReference type="Rhea" id="RHEA:44960"/>
        <dbReference type="ChEBI" id="CHEBI:15378"/>
        <dbReference type="ChEBI" id="CHEBI:57783"/>
        <dbReference type="ChEBI" id="CHEBI:58349"/>
        <dbReference type="ChEBI" id="CHEBI:61406"/>
        <dbReference type="ChEBI" id="CHEBI:61430"/>
    </reaction>
    <physiologicalReaction direction="left-to-right" evidence="20">
        <dbReference type="Rhea" id="RHEA:44961"/>
    </physiologicalReaction>
</comment>
<evidence type="ECO:0000313" key="22">
    <source>
        <dbReference type="EMBL" id="RJP20545.1"/>
    </source>
</evidence>
<keyword evidence="10" id="KW-0576">Peroxisome</keyword>
<evidence type="ECO:0000256" key="2">
    <source>
        <dbReference type="ARBA" id="ARBA00005189"/>
    </source>
</evidence>
<evidence type="ECO:0000256" key="4">
    <source>
        <dbReference type="ARBA" id="ARBA00022516"/>
    </source>
</evidence>
<dbReference type="PRINTS" id="PR00080">
    <property type="entry name" value="SDRFAMILY"/>
</dbReference>
<proteinExistence type="inferred from homology"/>